<dbReference type="PANTHER" id="PTHR37423">
    <property type="entry name" value="SOLUBLE LYTIC MUREIN TRANSGLYCOSYLASE-RELATED"/>
    <property type="match status" value="1"/>
</dbReference>
<dbReference type="AlphaFoldDB" id="A0A7M3T5E8"/>
<sequence>MRIPVALALAASLLAVSAPPTVDAAEVRTRSFKLVKPPKLGVRRRLTITTTRSVTPPGAIRRVARHGWFWRQASADLKAADPARLVPLAATAGGRLGGLSRRALVEEVSETWRAEIAAAAQGAQISEALLIAVIAAESGGDPRAVSPAGALGLGQLMPATARRFAVSDPFAPGDNLRGAADYLSTLLTMFDGDGLLALAGYNAGENAVLRHKGVPPYPETRDYVPIVLSYYNEARTLCLMAPTDPRAPCVVAALPPVE</sequence>
<comment type="similarity">
    <text evidence="2">Belongs to the virb1 family.</text>
</comment>
<feature type="signal peptide" evidence="3">
    <location>
        <begin position="1"/>
        <end position="24"/>
    </location>
</feature>
<feature type="domain" description="Transglycosylase SLT" evidence="4">
    <location>
        <begin position="116"/>
        <end position="213"/>
    </location>
</feature>
<dbReference type="InterPro" id="IPR008258">
    <property type="entry name" value="Transglycosylase_SLT_dom_1"/>
</dbReference>
<evidence type="ECO:0000256" key="2">
    <source>
        <dbReference type="ARBA" id="ARBA00009387"/>
    </source>
</evidence>
<evidence type="ECO:0000313" key="6">
    <source>
        <dbReference type="Proteomes" id="UP000503336"/>
    </source>
</evidence>
<dbReference type="Proteomes" id="UP000503336">
    <property type="component" value="Chromosome"/>
</dbReference>
<name>A0A7M3T5E8_9RHOB</name>
<keyword evidence="3" id="KW-0732">Signal</keyword>
<dbReference type="CDD" id="cd00254">
    <property type="entry name" value="LT-like"/>
    <property type="match status" value="1"/>
</dbReference>
<gene>
    <name evidence="5" type="ORF">G5B40_18350</name>
</gene>
<dbReference type="Pfam" id="PF01464">
    <property type="entry name" value="SLT"/>
    <property type="match status" value="1"/>
</dbReference>
<comment type="similarity">
    <text evidence="1">Belongs to the transglycosylase Slt family.</text>
</comment>
<evidence type="ECO:0000313" key="5">
    <source>
        <dbReference type="EMBL" id="QIE57229.1"/>
    </source>
</evidence>
<feature type="chain" id="PRO_5029654716" evidence="3">
    <location>
        <begin position="25"/>
        <end position="258"/>
    </location>
</feature>
<proteinExistence type="inferred from homology"/>
<evidence type="ECO:0000259" key="4">
    <source>
        <dbReference type="Pfam" id="PF01464"/>
    </source>
</evidence>
<keyword evidence="6" id="KW-1185">Reference proteome</keyword>
<reference evidence="5 6" key="1">
    <citation type="submission" date="2020-02" db="EMBL/GenBank/DDBJ databases">
        <title>complete genome sequence of Rhodobacteraceae bacterium.</title>
        <authorList>
            <person name="Park J."/>
            <person name="Kim Y.-S."/>
            <person name="Kim K.-H."/>
        </authorList>
    </citation>
    <scope>NUCLEOTIDE SEQUENCE [LARGE SCALE GENOMIC DNA]</scope>
    <source>
        <strain evidence="5 6">RR4-56</strain>
    </source>
</reference>
<protein>
    <submittedName>
        <fullName evidence="5">Lytic transglycosylase domain-containing protein</fullName>
    </submittedName>
</protein>
<dbReference type="PANTHER" id="PTHR37423:SF2">
    <property type="entry name" value="MEMBRANE-BOUND LYTIC MUREIN TRANSGLYCOSYLASE C"/>
    <property type="match status" value="1"/>
</dbReference>
<dbReference type="KEGG" id="hdh:G5B40_18350"/>
<dbReference type="SUPFAM" id="SSF53955">
    <property type="entry name" value="Lysozyme-like"/>
    <property type="match status" value="1"/>
</dbReference>
<evidence type="ECO:0000256" key="3">
    <source>
        <dbReference type="SAM" id="SignalP"/>
    </source>
</evidence>
<dbReference type="EMBL" id="CP049056">
    <property type="protein sequence ID" value="QIE57229.1"/>
    <property type="molecule type" value="Genomic_DNA"/>
</dbReference>
<accession>A0A7M3T5E8</accession>
<dbReference type="Gene3D" id="1.10.530.10">
    <property type="match status" value="1"/>
</dbReference>
<dbReference type="RefSeq" id="WP_165101755.1">
    <property type="nucleotide sequence ID" value="NZ_CP049056.1"/>
</dbReference>
<dbReference type="InterPro" id="IPR023346">
    <property type="entry name" value="Lysozyme-like_dom_sf"/>
</dbReference>
<evidence type="ECO:0000256" key="1">
    <source>
        <dbReference type="ARBA" id="ARBA00007734"/>
    </source>
</evidence>
<organism evidence="5 6">
    <name type="scientific">Pikeienuella piscinae</name>
    <dbReference type="NCBI Taxonomy" id="2748098"/>
    <lineage>
        <taxon>Bacteria</taxon>
        <taxon>Pseudomonadati</taxon>
        <taxon>Pseudomonadota</taxon>
        <taxon>Alphaproteobacteria</taxon>
        <taxon>Rhodobacterales</taxon>
        <taxon>Paracoccaceae</taxon>
        <taxon>Pikeienuella</taxon>
    </lineage>
</organism>